<dbReference type="EMBL" id="CP003060">
    <property type="protein sequence ID" value="AEP30813.1"/>
    <property type="molecule type" value="Genomic_DNA"/>
</dbReference>
<reference evidence="1 2" key="1">
    <citation type="journal article" date="2011" name="J. Bacteriol.">
        <title>Complete genome sequence of seawater bacterium Glaciecola nitratireducens FR1064T.</title>
        <authorList>
            <person name="Bian F."/>
            <person name="Qin Q.L."/>
            <person name="Xie B.B."/>
            <person name="Shu Y.L."/>
            <person name="Zhang X.Y."/>
            <person name="Yu Y."/>
            <person name="Chen B."/>
            <person name="Chen X.L."/>
            <person name="Zhou B.C."/>
            <person name="Zhang Y.Z."/>
        </authorList>
    </citation>
    <scope>NUCLEOTIDE SEQUENCE [LARGE SCALE GENOMIC DNA]</scope>
    <source>
        <strain evidence="2">JCM 12485 / KCTC 12276 / FR1064</strain>
    </source>
</reference>
<keyword evidence="2" id="KW-1185">Reference proteome</keyword>
<gene>
    <name evidence="1" type="ordered locus">GNIT_2716</name>
</gene>
<dbReference type="HOGENOM" id="CLU_2973043_0_0_6"/>
<evidence type="ECO:0000313" key="2">
    <source>
        <dbReference type="Proteomes" id="UP000009282"/>
    </source>
</evidence>
<evidence type="ECO:0000313" key="1">
    <source>
        <dbReference type="EMBL" id="AEP30813.1"/>
    </source>
</evidence>
<sequence>MPNRRTLHDGMDTYGANPANSSCMPGTLIFSQGSVRRNAHTRNASVVFNLVYAIMTKM</sequence>
<accession>G4QMP2</accession>
<name>G4QMP2_GLANF</name>
<dbReference type="Proteomes" id="UP000009282">
    <property type="component" value="Chromosome"/>
</dbReference>
<dbReference type="AlphaFoldDB" id="G4QMP2"/>
<organism evidence="1 2">
    <name type="scientific">Glaciecola nitratireducens (strain JCM 12485 / KCTC 12276 / FR1064)</name>
    <dbReference type="NCBI Taxonomy" id="1085623"/>
    <lineage>
        <taxon>Bacteria</taxon>
        <taxon>Pseudomonadati</taxon>
        <taxon>Pseudomonadota</taxon>
        <taxon>Gammaproteobacteria</taxon>
        <taxon>Alteromonadales</taxon>
        <taxon>Alteromonadaceae</taxon>
        <taxon>Brumicola</taxon>
    </lineage>
</organism>
<proteinExistence type="predicted"/>
<dbReference type="STRING" id="1085623.GNIT_2716"/>
<protein>
    <submittedName>
        <fullName evidence="1">Uncharacterized protein</fullName>
    </submittedName>
</protein>
<dbReference type="KEGG" id="gni:GNIT_2716"/>